<protein>
    <submittedName>
        <fullName evidence="1">Methane oxygenase PmoA</fullName>
    </submittedName>
</protein>
<dbReference type="AlphaFoldDB" id="A0A1I3IA44"/>
<evidence type="ECO:0000313" key="2">
    <source>
        <dbReference type="Proteomes" id="UP000199518"/>
    </source>
</evidence>
<dbReference type="STRING" id="1576369.SAMN05421753_10935"/>
<dbReference type="InterPro" id="IPR029475">
    <property type="entry name" value="DUF6807"/>
</dbReference>
<dbReference type="EMBL" id="FOQD01000009">
    <property type="protein sequence ID" value="SFI44875.1"/>
    <property type="molecule type" value="Genomic_DNA"/>
</dbReference>
<sequence length="390" mass="42758">MLLLSGTALAGSALEFIVHAGDVARRDAPIRLALPEVLQGDSPLQLTDSATNAAVPVQRLDSTTAIFVLNEPLAAHAVRRYRLETIAAELPASPAVTCEEVDGRIRAKVRGRDVFDYHTAVVEPPAGADPKFRRSGHLHPVQTPTGRIVTDAFPADHMHQHAIFAAWVNTEFEGRHVDFWNQHLGTGTVEHRRTLHVASGPVCGSFQVELAHVDLSAPSGPKDALHETWQVTVYAVTAGHLFEITSEQRCASSSPLLLKEYHYGGMAARGAAGWTKTSSFDFLTSDGKHRADGNHTRPNWVNMHGPVEGGIGGLTVFSSPANERSPQPIRLHPNMPYCVYTPVVLGDRAITPEQPYRARYLYFVQDGPPDPAELERIWQNESDPPRVEWP</sequence>
<dbReference type="Proteomes" id="UP000199518">
    <property type="component" value="Unassembled WGS sequence"/>
</dbReference>
<name>A0A1I3IA44_9PLAN</name>
<keyword evidence="2" id="KW-1185">Reference proteome</keyword>
<evidence type="ECO:0000313" key="1">
    <source>
        <dbReference type="EMBL" id="SFI44875.1"/>
    </source>
</evidence>
<proteinExistence type="predicted"/>
<gene>
    <name evidence="1" type="ORF">SAMN05421753_10935</name>
</gene>
<organism evidence="1 2">
    <name type="scientific">Planctomicrobium piriforme</name>
    <dbReference type="NCBI Taxonomy" id="1576369"/>
    <lineage>
        <taxon>Bacteria</taxon>
        <taxon>Pseudomonadati</taxon>
        <taxon>Planctomycetota</taxon>
        <taxon>Planctomycetia</taxon>
        <taxon>Planctomycetales</taxon>
        <taxon>Planctomycetaceae</taxon>
        <taxon>Planctomicrobium</taxon>
    </lineage>
</organism>
<dbReference type="Pfam" id="PF14100">
    <property type="entry name" value="DUF6807"/>
    <property type="match status" value="1"/>
</dbReference>
<reference evidence="2" key="1">
    <citation type="submission" date="2016-10" db="EMBL/GenBank/DDBJ databases">
        <authorList>
            <person name="Varghese N."/>
            <person name="Submissions S."/>
        </authorList>
    </citation>
    <scope>NUCLEOTIDE SEQUENCE [LARGE SCALE GENOMIC DNA]</scope>
    <source>
        <strain evidence="2">DSM 26348</strain>
    </source>
</reference>
<dbReference type="RefSeq" id="WP_175517407.1">
    <property type="nucleotide sequence ID" value="NZ_FOQD01000009.1"/>
</dbReference>
<accession>A0A1I3IA44</accession>